<keyword evidence="5 6" id="KW-0472">Membrane</keyword>
<feature type="transmembrane region" description="Helical" evidence="6">
    <location>
        <begin position="57"/>
        <end position="86"/>
    </location>
</feature>
<dbReference type="EMBL" id="OBDO01000006">
    <property type="protein sequence ID" value="SNX97102.1"/>
    <property type="molecule type" value="Genomic_DNA"/>
</dbReference>
<evidence type="ECO:0000256" key="7">
    <source>
        <dbReference type="SAM" id="SignalP"/>
    </source>
</evidence>
<protein>
    <submittedName>
        <fullName evidence="9">Type II secretion system protein F (GspF)</fullName>
    </submittedName>
</protein>
<feature type="chain" id="PRO_5012560733" evidence="7">
    <location>
        <begin position="23"/>
        <end position="302"/>
    </location>
</feature>
<gene>
    <name evidence="9" type="ORF">SAMN06893097_10652</name>
</gene>
<sequence>MSGSVLFAAVCGALLVSGPLLAAHALTAAEAPARPSRRRPSPSTRLDPRTARRQRVLWGAAAVVAAAVWLASGWPVGGVLAGGAVVGVPWLLAQFATGNAAVERLEALQEWVRRLSDVLAAGGGLEQTLIRSARTAPEPIQAEVATLAARLQARWPTPRALLAFADDLDDAAGDLVVAALLLGAELRGPGLARVLTELAHSLTEEVTMRRKVEADRAKPRANARWLLLITVAAAGLAALNGDYLTPYGSAVGQLVLAAIAGLMVGCLLWMRRLTVPAPSPRFLVDRDRAGRPAVEPEEVAAR</sequence>
<evidence type="ECO:0000313" key="10">
    <source>
        <dbReference type="Proteomes" id="UP000219514"/>
    </source>
</evidence>
<feature type="transmembrane region" description="Helical" evidence="6">
    <location>
        <begin position="250"/>
        <end position="270"/>
    </location>
</feature>
<feature type="domain" description="Type II secretion system protein GspF" evidence="8">
    <location>
        <begin position="111"/>
        <end position="233"/>
    </location>
</feature>
<evidence type="ECO:0000256" key="1">
    <source>
        <dbReference type="ARBA" id="ARBA00004651"/>
    </source>
</evidence>
<proteinExistence type="predicted"/>
<evidence type="ECO:0000256" key="2">
    <source>
        <dbReference type="ARBA" id="ARBA00022475"/>
    </source>
</evidence>
<evidence type="ECO:0000256" key="3">
    <source>
        <dbReference type="ARBA" id="ARBA00022692"/>
    </source>
</evidence>
<keyword evidence="7" id="KW-0732">Signal</keyword>
<dbReference type="PANTHER" id="PTHR35007:SF3">
    <property type="entry name" value="POSSIBLE CONSERVED ALANINE RICH MEMBRANE PROTEIN"/>
    <property type="match status" value="1"/>
</dbReference>
<dbReference type="Proteomes" id="UP000219514">
    <property type="component" value="Unassembled WGS sequence"/>
</dbReference>
<evidence type="ECO:0000256" key="6">
    <source>
        <dbReference type="SAM" id="Phobius"/>
    </source>
</evidence>
<evidence type="ECO:0000256" key="5">
    <source>
        <dbReference type="ARBA" id="ARBA00023136"/>
    </source>
</evidence>
<organism evidence="9 10">
    <name type="scientific">Geodermatophilus sabuli</name>
    <dbReference type="NCBI Taxonomy" id="1564158"/>
    <lineage>
        <taxon>Bacteria</taxon>
        <taxon>Bacillati</taxon>
        <taxon>Actinomycetota</taxon>
        <taxon>Actinomycetes</taxon>
        <taxon>Geodermatophilales</taxon>
        <taxon>Geodermatophilaceae</taxon>
        <taxon>Geodermatophilus</taxon>
    </lineage>
</organism>
<dbReference type="RefSeq" id="WP_097207102.1">
    <property type="nucleotide sequence ID" value="NZ_JACHXB010000002.1"/>
</dbReference>
<feature type="signal peptide" evidence="7">
    <location>
        <begin position="1"/>
        <end position="22"/>
    </location>
</feature>
<reference evidence="9 10" key="1">
    <citation type="submission" date="2017-09" db="EMBL/GenBank/DDBJ databases">
        <authorList>
            <person name="Ehlers B."/>
            <person name="Leendertz F.H."/>
        </authorList>
    </citation>
    <scope>NUCLEOTIDE SEQUENCE [LARGE SCALE GENOMIC DNA]</scope>
    <source>
        <strain evidence="9 10">DSM 46844</strain>
    </source>
</reference>
<keyword evidence="4 6" id="KW-1133">Transmembrane helix</keyword>
<accession>A0A285ED87</accession>
<dbReference type="PANTHER" id="PTHR35007">
    <property type="entry name" value="INTEGRAL MEMBRANE PROTEIN-RELATED"/>
    <property type="match status" value="1"/>
</dbReference>
<evidence type="ECO:0000256" key="4">
    <source>
        <dbReference type="ARBA" id="ARBA00022989"/>
    </source>
</evidence>
<dbReference type="Pfam" id="PF00482">
    <property type="entry name" value="T2SSF"/>
    <property type="match status" value="1"/>
</dbReference>
<keyword evidence="3 6" id="KW-0812">Transmembrane</keyword>
<dbReference type="GO" id="GO:0005886">
    <property type="term" value="C:plasma membrane"/>
    <property type="evidence" value="ECO:0007669"/>
    <property type="project" value="UniProtKB-SubCell"/>
</dbReference>
<dbReference type="OrthoDB" id="5243396at2"/>
<name>A0A285ED87_9ACTN</name>
<feature type="transmembrane region" description="Helical" evidence="6">
    <location>
        <begin position="225"/>
        <end position="244"/>
    </location>
</feature>
<evidence type="ECO:0000313" key="9">
    <source>
        <dbReference type="EMBL" id="SNX97102.1"/>
    </source>
</evidence>
<dbReference type="AlphaFoldDB" id="A0A285ED87"/>
<dbReference type="InterPro" id="IPR018076">
    <property type="entry name" value="T2SS_GspF_dom"/>
</dbReference>
<evidence type="ECO:0000259" key="8">
    <source>
        <dbReference type="Pfam" id="PF00482"/>
    </source>
</evidence>
<keyword evidence="10" id="KW-1185">Reference proteome</keyword>
<keyword evidence="2" id="KW-1003">Cell membrane</keyword>
<comment type="subcellular location">
    <subcellularLocation>
        <location evidence="1">Cell membrane</location>
        <topology evidence="1">Multi-pass membrane protein</topology>
    </subcellularLocation>
</comment>